<keyword evidence="2" id="KW-1185">Reference proteome</keyword>
<organism evidence="1 2">
    <name type="scientific">Cysteiniphilum litorale</name>
    <dbReference type="NCBI Taxonomy" id="2056700"/>
    <lineage>
        <taxon>Bacteria</taxon>
        <taxon>Pseudomonadati</taxon>
        <taxon>Pseudomonadota</taxon>
        <taxon>Gammaproteobacteria</taxon>
        <taxon>Thiotrichales</taxon>
        <taxon>Fastidiosibacteraceae</taxon>
        <taxon>Cysteiniphilum</taxon>
    </lineage>
</organism>
<reference evidence="1" key="1">
    <citation type="journal article" date="2014" name="Int. J. Syst. Evol. Microbiol.">
        <title>Complete genome sequence of Corynebacterium casei LMG S-19264T (=DSM 44701T), isolated from a smear-ripened cheese.</title>
        <authorList>
            <consortium name="US DOE Joint Genome Institute (JGI-PGF)"/>
            <person name="Walter F."/>
            <person name="Albersmeier A."/>
            <person name="Kalinowski J."/>
            <person name="Ruckert C."/>
        </authorList>
    </citation>
    <scope>NUCLEOTIDE SEQUENCE</scope>
    <source>
        <strain evidence="1">CGMCC 1.15758</strain>
    </source>
</reference>
<name>A0A8J2Z6A4_9GAMM</name>
<gene>
    <name evidence="1" type="ORF">GCM10010995_23590</name>
</gene>
<reference evidence="1" key="2">
    <citation type="submission" date="2020-09" db="EMBL/GenBank/DDBJ databases">
        <authorList>
            <person name="Sun Q."/>
            <person name="Zhou Y."/>
        </authorList>
    </citation>
    <scope>NUCLEOTIDE SEQUENCE</scope>
    <source>
        <strain evidence="1">CGMCC 1.15758</strain>
    </source>
</reference>
<comment type="caution">
    <text evidence="1">The sequence shown here is derived from an EMBL/GenBank/DDBJ whole genome shotgun (WGS) entry which is preliminary data.</text>
</comment>
<evidence type="ECO:0000313" key="1">
    <source>
        <dbReference type="EMBL" id="GGG05370.1"/>
    </source>
</evidence>
<proteinExistence type="predicted"/>
<sequence>MQVRSKNLSFPLWATIAEFRVPKIGTTALWFHSRGNNPDTYRPDNAYVSWWDYMKNNTKEGRDEGIWEIKHYADKEQHNLSGYRYSASEGIYDGVEAYASYIPGFPTFSLPFAVAWTENKEGGSKNNFFMAEFGAYDLDRLKNKAYNK</sequence>
<dbReference type="Proteomes" id="UP000636949">
    <property type="component" value="Unassembled WGS sequence"/>
</dbReference>
<dbReference type="EMBL" id="BMJS01000035">
    <property type="protein sequence ID" value="GGG05370.1"/>
    <property type="molecule type" value="Genomic_DNA"/>
</dbReference>
<evidence type="ECO:0000313" key="2">
    <source>
        <dbReference type="Proteomes" id="UP000636949"/>
    </source>
</evidence>
<accession>A0A8J2Z6A4</accession>
<protein>
    <submittedName>
        <fullName evidence="1">Uncharacterized protein</fullName>
    </submittedName>
</protein>
<dbReference type="AlphaFoldDB" id="A0A8J2Z6A4"/>